<keyword evidence="3" id="KW-1185">Reference proteome</keyword>
<comment type="caution">
    <text evidence="2">The sequence shown here is derived from an EMBL/GenBank/DDBJ whole genome shotgun (WGS) entry which is preliminary data.</text>
</comment>
<name>A0A1U7JHE7_9HYPH</name>
<reference evidence="2 3" key="1">
    <citation type="submission" date="2016-03" db="EMBL/GenBank/DDBJ databases">
        <title>Genome sequence of Nesiotobacter sp. nov., a moderately halophilic alphaproteobacterium isolated from the Yellow Sea, China.</title>
        <authorList>
            <person name="Zhang G."/>
            <person name="Zhang R."/>
        </authorList>
    </citation>
    <scope>NUCLEOTIDE SEQUENCE [LARGE SCALE GENOMIC DNA]</scope>
    <source>
        <strain evidence="2 3">WB1-6</strain>
    </source>
</reference>
<dbReference type="AlphaFoldDB" id="A0A1U7JHE7"/>
<sequence>MRYKHVKTGWLSALIIGVGLAGIGGITSSAHAKEVSVFLDQAKVFRIEEPAGTVILGNPAIADVTLHDRMTIVVTGKSYGVTNLIVLNEQSEPIVDDQIVVRSLVDNMVTVQRNTNRFSYSCEPDCEPLMRVGDQKDFYENTAKQVEMRNTLGENGSLPRSSDEDE</sequence>
<evidence type="ECO:0000313" key="2">
    <source>
        <dbReference type="EMBL" id="OKL44176.1"/>
    </source>
</evidence>
<dbReference type="Pfam" id="PF13629">
    <property type="entry name" value="T2SS-T3SS_pil_N"/>
    <property type="match status" value="1"/>
</dbReference>
<gene>
    <name evidence="2" type="ORF">A3843_07055</name>
</gene>
<evidence type="ECO:0000259" key="1">
    <source>
        <dbReference type="Pfam" id="PF13629"/>
    </source>
</evidence>
<dbReference type="STRING" id="197461.A3843_07055"/>
<proteinExistence type="predicted"/>
<evidence type="ECO:0000313" key="3">
    <source>
        <dbReference type="Proteomes" id="UP000185783"/>
    </source>
</evidence>
<accession>A0A1U7JHE7</accession>
<dbReference type="InterPro" id="IPR032789">
    <property type="entry name" value="T2SS-T3SS_pil_N"/>
</dbReference>
<dbReference type="Proteomes" id="UP000185783">
    <property type="component" value="Unassembled WGS sequence"/>
</dbReference>
<organism evidence="2 3">
    <name type="scientific">Pseudovibrio exalbescens</name>
    <dbReference type="NCBI Taxonomy" id="197461"/>
    <lineage>
        <taxon>Bacteria</taxon>
        <taxon>Pseudomonadati</taxon>
        <taxon>Pseudomonadota</taxon>
        <taxon>Alphaproteobacteria</taxon>
        <taxon>Hyphomicrobiales</taxon>
        <taxon>Stappiaceae</taxon>
        <taxon>Pseudovibrio</taxon>
    </lineage>
</organism>
<protein>
    <recommendedName>
        <fullName evidence="1">Pilus formation protein N-terminal domain-containing protein</fullName>
    </recommendedName>
</protein>
<feature type="domain" description="Pilus formation protein N-terminal" evidence="1">
    <location>
        <begin position="32"/>
        <end position="101"/>
    </location>
</feature>
<dbReference type="RefSeq" id="WP_036489567.1">
    <property type="nucleotide sequence ID" value="NZ_LVVZ01000014.1"/>
</dbReference>
<dbReference type="EMBL" id="LVVZ01000014">
    <property type="protein sequence ID" value="OKL44176.1"/>
    <property type="molecule type" value="Genomic_DNA"/>
</dbReference>